<dbReference type="PANTHER" id="PTHR31743:SF1">
    <property type="entry name" value="SHORT TRANSIENT RECEPTOR POTENTIAL CHANNEL 4-ASSOCIATED PROTEIN"/>
    <property type="match status" value="1"/>
</dbReference>
<accession>A0A9Q1HDB5</accession>
<evidence type="ECO:0000256" key="1">
    <source>
        <dbReference type="SAM" id="MobiDB-lite"/>
    </source>
</evidence>
<reference evidence="2" key="1">
    <citation type="submission" date="2021-10" db="EMBL/GenBank/DDBJ databases">
        <title>Tropical sea cucumber genome reveals ecological adaptation and Cuvierian tubules defense mechanism.</title>
        <authorList>
            <person name="Chen T."/>
        </authorList>
    </citation>
    <scope>NUCLEOTIDE SEQUENCE</scope>
    <source>
        <strain evidence="2">Nanhai2018</strain>
        <tissue evidence="2">Muscle</tissue>
    </source>
</reference>
<dbReference type="GO" id="GO:0006511">
    <property type="term" value="P:ubiquitin-dependent protein catabolic process"/>
    <property type="evidence" value="ECO:0007669"/>
    <property type="project" value="InterPro"/>
</dbReference>
<name>A0A9Q1HDB5_HOLLE</name>
<evidence type="ECO:0000313" key="2">
    <source>
        <dbReference type="EMBL" id="KAJ8041850.1"/>
    </source>
</evidence>
<gene>
    <name evidence="2" type="ORF">HOLleu_12771</name>
</gene>
<dbReference type="GO" id="GO:0031464">
    <property type="term" value="C:Cul4A-RING E3 ubiquitin ligase complex"/>
    <property type="evidence" value="ECO:0007669"/>
    <property type="project" value="InterPro"/>
</dbReference>
<proteinExistence type="predicted"/>
<sequence length="817" mass="93764">MESGTRQKVHLTRTDAKPTKATKPVRMTSTVIGRRRRASRNMFHLVHNRHFRKKPVIDICELPEDFLEGTEKRLGLEKNTGIPVLVKDMKEAAVNLISPKVPTAEHSRTLLKCMKVMIEKVQSDDNVEILMMSRPGEEPRDSKSVSSDLFELFGGIEVTTGVLLQPFYFPPKDTSNRAVFIFTETDKWKKLAYKSLELLHGLFQSLGPEMGMDLGQNSDLILHLFNLMSDKSCFLKAATLLEDILGSQNSTFKLSDLDGLPNLISNFSDEQIANSCRVLSIAVSELESKDHHNTLAAQDRATRNRQESPVSDTNQKILVELPKFVERLVQIACQKIESSQAPNMQNLVSEIESWVTWLDNSMAFDALAEVVNDEDGVYLNLPLNDIAIPLPQSIRAMHQVVYKVEVLYVLCLLLGGKQRQKVQEIVSQCQLMPGLNAIFDRVIWNCVLKSPIHSDNQNCDCSPEVALKVQFLRLVHTFCDHHDNKYVLLTKKEIQSLEKISSQANIPVCESVKNVDKSLLCNSNKGILTRLVDVTKSEPEDSPFRFWLARAVESFLRGKTSFADQTFLLKKGLLEHIIRHLLETENKSKEVIQSYFDLLAELMKFNIGAYQRFNKIVTTEEKFSKFMNIVLSNIVDSNMFIRCMVLSLEHFEREQRENFEWLIQNCMLMKYIRKKDSRLKFLFKLISVVNVEILTQENVSCLNTTIIFLMFAERKGELSMYLHDLRAEEQSQCRPGYLLQNLRELLLFWQEHYLHKEKDCSALEKGSCIRFSKWRDTVSTLTKVDIKSPLSVLHYLKMDNLLPDDLMDTSDVNVRVN</sequence>
<dbReference type="Pfam" id="PF12463">
    <property type="entry name" value="DUF3689"/>
    <property type="match status" value="1"/>
</dbReference>
<keyword evidence="2" id="KW-0675">Receptor</keyword>
<evidence type="ECO:0000313" key="3">
    <source>
        <dbReference type="Proteomes" id="UP001152320"/>
    </source>
</evidence>
<dbReference type="OrthoDB" id="1866965at2759"/>
<keyword evidence="3" id="KW-1185">Reference proteome</keyword>
<dbReference type="EMBL" id="JAIZAY010000005">
    <property type="protein sequence ID" value="KAJ8041850.1"/>
    <property type="molecule type" value="Genomic_DNA"/>
</dbReference>
<feature type="region of interest" description="Disordered" evidence="1">
    <location>
        <begin position="1"/>
        <end position="23"/>
    </location>
</feature>
<dbReference type="GO" id="GO:0019902">
    <property type="term" value="F:phosphatase binding"/>
    <property type="evidence" value="ECO:0007669"/>
    <property type="project" value="TreeGrafter"/>
</dbReference>
<dbReference type="Proteomes" id="UP001152320">
    <property type="component" value="Chromosome 5"/>
</dbReference>
<protein>
    <submittedName>
        <fullName evidence="2">Short transient receptor potential channel 4-associated protein</fullName>
    </submittedName>
</protein>
<dbReference type="AlphaFoldDB" id="A0A9Q1HDB5"/>
<comment type="caution">
    <text evidence="2">The sequence shown here is derived from an EMBL/GenBank/DDBJ whole genome shotgun (WGS) entry which is preliminary data.</text>
</comment>
<dbReference type="PANTHER" id="PTHR31743">
    <property type="entry name" value="TRANSIENT RECEPTOR POTENTIAL CHANNEL 4-ASSOCIATED PROTEIN TCPC4AP"/>
    <property type="match status" value="1"/>
</dbReference>
<organism evidence="2 3">
    <name type="scientific">Holothuria leucospilota</name>
    <name type="common">Black long sea cucumber</name>
    <name type="synonym">Mertensiothuria leucospilota</name>
    <dbReference type="NCBI Taxonomy" id="206669"/>
    <lineage>
        <taxon>Eukaryota</taxon>
        <taxon>Metazoa</taxon>
        <taxon>Echinodermata</taxon>
        <taxon>Eleutherozoa</taxon>
        <taxon>Echinozoa</taxon>
        <taxon>Holothuroidea</taxon>
        <taxon>Aspidochirotacea</taxon>
        <taxon>Aspidochirotida</taxon>
        <taxon>Holothuriidae</taxon>
        <taxon>Holothuria</taxon>
    </lineage>
</organism>
<dbReference type="InterPro" id="IPR022162">
    <property type="entry name" value="TRPC4AP"/>
</dbReference>